<keyword evidence="5" id="KW-0456">Lyase</keyword>
<evidence type="ECO:0000256" key="1">
    <source>
        <dbReference type="ARBA" id="ARBA00001911"/>
    </source>
</evidence>
<dbReference type="Pfam" id="PF24621">
    <property type="entry name" value="DHQS_C"/>
    <property type="match status" value="1"/>
</dbReference>
<dbReference type="InterPro" id="IPR050071">
    <property type="entry name" value="Dehydroquinate_synthase"/>
</dbReference>
<dbReference type="InterPro" id="IPR030960">
    <property type="entry name" value="DHQS/DOIS_N"/>
</dbReference>
<sequence length="387" mass="43348">MSVSHVARKDLLTLSTELSESSPYYYGMDITERFADVLKQYPFDKIFFVTAEPLFRLYGEEFVRIFNQERIPYDVLAIGDREEDKCFRSLEELCDSLVERGVTKGSIIVSFGGGCLGNIVGLAASLIYRGVRYVEIPTTLMGITDSTLSNKQAVNGKFGKNHFGTYYRPLFIWSDIKYLQTEKLINTKAAIVEGIKNGFISDGSLLDYLDSELQSEREAFTLDELYDLALNIIQSKLNILRRDPTEKSYAMILEYGHTFGHAIEWLTKGAVIHGLAVAKGMCIAAELSRHLGMLPEEGVEKHYHLLGRRLGLDLSIPKGITPRDILNVIHSDNKKGASGIKYILLEEIGACSNPDGDYQVFVDPETVEQVLGEYMTKNGGIRNEALL</sequence>
<feature type="domain" description="3-dehydroquinate synthase C-terminal" evidence="8">
    <location>
        <begin position="192"/>
        <end position="334"/>
    </location>
</feature>
<evidence type="ECO:0000313" key="10">
    <source>
        <dbReference type="Proteomes" id="UP001597493"/>
    </source>
</evidence>
<evidence type="ECO:0000313" key="9">
    <source>
        <dbReference type="EMBL" id="MFD2663167.1"/>
    </source>
</evidence>
<reference evidence="10" key="1">
    <citation type="journal article" date="2019" name="Int. J. Syst. Evol. Microbiol.">
        <title>The Global Catalogue of Microorganisms (GCM) 10K type strain sequencing project: providing services to taxonomists for standard genome sequencing and annotation.</title>
        <authorList>
            <consortium name="The Broad Institute Genomics Platform"/>
            <consortium name="The Broad Institute Genome Sequencing Center for Infectious Disease"/>
            <person name="Wu L."/>
            <person name="Ma J."/>
        </authorList>
    </citation>
    <scope>NUCLEOTIDE SEQUENCE [LARGE SCALE GENOMIC DNA]</scope>
    <source>
        <strain evidence="10">TISTR 1827</strain>
    </source>
</reference>
<evidence type="ECO:0000259" key="8">
    <source>
        <dbReference type="Pfam" id="PF24621"/>
    </source>
</evidence>
<protein>
    <recommendedName>
        <fullName evidence="11">3-dehydroquinate synthase</fullName>
    </recommendedName>
</protein>
<comment type="cofactor">
    <cofactor evidence="2">
        <name>Co(2+)</name>
        <dbReference type="ChEBI" id="CHEBI:48828"/>
    </cofactor>
</comment>
<proteinExistence type="predicted"/>
<evidence type="ECO:0000256" key="3">
    <source>
        <dbReference type="ARBA" id="ARBA00022723"/>
    </source>
</evidence>
<dbReference type="SUPFAM" id="SSF56796">
    <property type="entry name" value="Dehydroquinate synthase-like"/>
    <property type="match status" value="1"/>
</dbReference>
<dbReference type="EMBL" id="JBHUMY010000038">
    <property type="protein sequence ID" value="MFD2663167.1"/>
    <property type="molecule type" value="Genomic_DNA"/>
</dbReference>
<comment type="caution">
    <text evidence="9">The sequence shown here is derived from an EMBL/GenBank/DDBJ whole genome shotgun (WGS) entry which is preliminary data.</text>
</comment>
<dbReference type="RefSeq" id="WP_379278649.1">
    <property type="nucleotide sequence ID" value="NZ_JBHUGT010000020.1"/>
</dbReference>
<accession>A0ABW5R3V1</accession>
<evidence type="ECO:0000256" key="6">
    <source>
        <dbReference type="ARBA" id="ARBA00023285"/>
    </source>
</evidence>
<dbReference type="PANTHER" id="PTHR43622:SF1">
    <property type="entry name" value="3-DEHYDROQUINATE SYNTHASE"/>
    <property type="match status" value="1"/>
</dbReference>
<dbReference type="Gene3D" id="3.40.50.1970">
    <property type="match status" value="1"/>
</dbReference>
<dbReference type="Gene3D" id="1.20.1090.10">
    <property type="entry name" value="Dehydroquinate synthase-like - alpha domain"/>
    <property type="match status" value="1"/>
</dbReference>
<keyword evidence="6" id="KW-0170">Cobalt</keyword>
<evidence type="ECO:0000259" key="7">
    <source>
        <dbReference type="Pfam" id="PF01761"/>
    </source>
</evidence>
<evidence type="ECO:0000256" key="2">
    <source>
        <dbReference type="ARBA" id="ARBA00001941"/>
    </source>
</evidence>
<evidence type="ECO:0000256" key="5">
    <source>
        <dbReference type="ARBA" id="ARBA00023239"/>
    </source>
</evidence>
<evidence type="ECO:0000256" key="4">
    <source>
        <dbReference type="ARBA" id="ARBA00023027"/>
    </source>
</evidence>
<organism evidence="9 10">
    <name type="scientific">Paenibacillus thailandensis</name>
    <dbReference type="NCBI Taxonomy" id="393250"/>
    <lineage>
        <taxon>Bacteria</taxon>
        <taxon>Bacillati</taxon>
        <taxon>Bacillota</taxon>
        <taxon>Bacilli</taxon>
        <taxon>Bacillales</taxon>
        <taxon>Paenibacillaceae</taxon>
        <taxon>Paenibacillus</taxon>
    </lineage>
</organism>
<dbReference type="Pfam" id="PF01761">
    <property type="entry name" value="DHQ_synthase"/>
    <property type="match status" value="1"/>
</dbReference>
<keyword evidence="10" id="KW-1185">Reference proteome</keyword>
<comment type="cofactor">
    <cofactor evidence="1">
        <name>NAD(+)</name>
        <dbReference type="ChEBI" id="CHEBI:57540"/>
    </cofactor>
</comment>
<dbReference type="PIRSF" id="PIRSF001455">
    <property type="entry name" value="DHQ_synth"/>
    <property type="match status" value="1"/>
</dbReference>
<keyword evidence="3" id="KW-0479">Metal-binding</keyword>
<dbReference type="InterPro" id="IPR056179">
    <property type="entry name" value="DHQS_C"/>
</dbReference>
<dbReference type="PANTHER" id="PTHR43622">
    <property type="entry name" value="3-DEHYDROQUINATE SYNTHASE"/>
    <property type="match status" value="1"/>
</dbReference>
<keyword evidence="4" id="KW-0520">NAD</keyword>
<evidence type="ECO:0008006" key="11">
    <source>
        <dbReference type="Google" id="ProtNLM"/>
    </source>
</evidence>
<name>A0ABW5R3V1_9BACL</name>
<dbReference type="InterPro" id="IPR030963">
    <property type="entry name" value="DHQ_synth_fam"/>
</dbReference>
<dbReference type="Proteomes" id="UP001597493">
    <property type="component" value="Unassembled WGS sequence"/>
</dbReference>
<gene>
    <name evidence="9" type="ORF">ACFSW5_23180</name>
</gene>
<feature type="domain" description="3-dehydroquinate synthase N-terminal" evidence="7">
    <location>
        <begin position="77"/>
        <end position="182"/>
    </location>
</feature>